<dbReference type="AlphaFoldDB" id="V8NSC9"/>
<dbReference type="InterPro" id="IPR001846">
    <property type="entry name" value="VWF_type-D"/>
</dbReference>
<gene>
    <name evidence="4" type="primary">FCGBP</name>
    <name evidence="4" type="ORF">L345_09643</name>
</gene>
<reference evidence="4 5" key="1">
    <citation type="journal article" date="2013" name="Proc. Natl. Acad. Sci. U.S.A.">
        <title>The king cobra genome reveals dynamic gene evolution and adaptation in the snake venom system.</title>
        <authorList>
            <person name="Vonk F.J."/>
            <person name="Casewell N.R."/>
            <person name="Henkel C.V."/>
            <person name="Heimberg A.M."/>
            <person name="Jansen H.J."/>
            <person name="McCleary R.J."/>
            <person name="Kerkkamp H.M."/>
            <person name="Vos R.A."/>
            <person name="Guerreiro I."/>
            <person name="Calvete J.J."/>
            <person name="Wuster W."/>
            <person name="Woods A.E."/>
            <person name="Logan J.M."/>
            <person name="Harrison R.A."/>
            <person name="Castoe T.A."/>
            <person name="de Koning A.P."/>
            <person name="Pollock D.D."/>
            <person name="Yandell M."/>
            <person name="Calderon D."/>
            <person name="Renjifo C."/>
            <person name="Currier R.B."/>
            <person name="Salgado D."/>
            <person name="Pla D."/>
            <person name="Sanz L."/>
            <person name="Hyder A.S."/>
            <person name="Ribeiro J.M."/>
            <person name="Arntzen J.W."/>
            <person name="van den Thillart G.E."/>
            <person name="Boetzer M."/>
            <person name="Pirovano W."/>
            <person name="Dirks R.P."/>
            <person name="Spaink H.P."/>
            <person name="Duboule D."/>
            <person name="McGlinn E."/>
            <person name="Kini R.M."/>
            <person name="Richardson M.K."/>
        </authorList>
    </citation>
    <scope>NUCLEOTIDE SEQUENCE</scope>
    <source>
        <tissue evidence="4">Blood</tissue>
    </source>
</reference>
<dbReference type="PANTHER" id="PTHR11339">
    <property type="entry name" value="EXTRACELLULAR MATRIX GLYCOPROTEIN RELATED"/>
    <property type="match status" value="1"/>
</dbReference>
<evidence type="ECO:0000313" key="5">
    <source>
        <dbReference type="Proteomes" id="UP000018936"/>
    </source>
</evidence>
<dbReference type="GO" id="GO:0005615">
    <property type="term" value="C:extracellular space"/>
    <property type="evidence" value="ECO:0007669"/>
    <property type="project" value="TreeGrafter"/>
</dbReference>
<evidence type="ECO:0000256" key="2">
    <source>
        <dbReference type="ARBA" id="ARBA00023180"/>
    </source>
</evidence>
<organism evidence="4 5">
    <name type="scientific">Ophiophagus hannah</name>
    <name type="common">King cobra</name>
    <name type="synonym">Naja hannah</name>
    <dbReference type="NCBI Taxonomy" id="8665"/>
    <lineage>
        <taxon>Eukaryota</taxon>
        <taxon>Metazoa</taxon>
        <taxon>Chordata</taxon>
        <taxon>Craniata</taxon>
        <taxon>Vertebrata</taxon>
        <taxon>Euteleostomi</taxon>
        <taxon>Lepidosauria</taxon>
        <taxon>Squamata</taxon>
        <taxon>Bifurcata</taxon>
        <taxon>Unidentata</taxon>
        <taxon>Episquamata</taxon>
        <taxon>Toxicofera</taxon>
        <taxon>Serpentes</taxon>
        <taxon>Colubroidea</taxon>
        <taxon>Elapidae</taxon>
        <taxon>Elapinae</taxon>
        <taxon>Ophiophagus</taxon>
    </lineage>
</organism>
<dbReference type="Proteomes" id="UP000018936">
    <property type="component" value="Unassembled WGS sequence"/>
</dbReference>
<feature type="non-terminal residue" evidence="4">
    <location>
        <position position="1"/>
    </location>
</feature>
<keyword evidence="5" id="KW-1185">Reference proteome</keyword>
<dbReference type="GO" id="GO:0031012">
    <property type="term" value="C:extracellular matrix"/>
    <property type="evidence" value="ECO:0007669"/>
    <property type="project" value="TreeGrafter"/>
</dbReference>
<proteinExistence type="predicted"/>
<dbReference type="EMBL" id="AZIM01002182">
    <property type="protein sequence ID" value="ETE64583.1"/>
    <property type="molecule type" value="Genomic_DNA"/>
</dbReference>
<sequence length="175" mass="19302">MFSSGNFANVQIDLGLLMTYDWNWKVDAHLSSSYYGNTGGLCGNFNQLPGDELRSPEDFLMPNVIIWATSWKVEDGDPLCFHECSGKCPTCDQQQLAKYKTDGHCGIVSVSNGPFQDCHATLDPNIILDNCALDVCMNGGDHGILCQAVNSYAEACHTKGRRVGDWRTPINCRKC</sequence>
<dbReference type="PANTHER" id="PTHR11339:SF244">
    <property type="entry name" value="IGGFC-BINDING PROTEIN"/>
    <property type="match status" value="1"/>
</dbReference>
<dbReference type="Pfam" id="PF00094">
    <property type="entry name" value="VWD"/>
    <property type="match status" value="1"/>
</dbReference>
<name>V8NSC9_OPHHA</name>
<evidence type="ECO:0000256" key="1">
    <source>
        <dbReference type="ARBA" id="ARBA00023157"/>
    </source>
</evidence>
<evidence type="ECO:0000259" key="3">
    <source>
        <dbReference type="PROSITE" id="PS51233"/>
    </source>
</evidence>
<accession>V8NSC9</accession>
<comment type="caution">
    <text evidence="4">The sequence shown here is derived from an EMBL/GenBank/DDBJ whole genome shotgun (WGS) entry which is preliminary data.</text>
</comment>
<dbReference type="InterPro" id="IPR050780">
    <property type="entry name" value="Mucin_vWF_Thrombospondin_sf"/>
</dbReference>
<dbReference type="Pfam" id="PF08742">
    <property type="entry name" value="C8"/>
    <property type="match status" value="1"/>
</dbReference>
<evidence type="ECO:0000313" key="4">
    <source>
        <dbReference type="EMBL" id="ETE64583.1"/>
    </source>
</evidence>
<keyword evidence="2" id="KW-0325">Glycoprotein</keyword>
<dbReference type="PROSITE" id="PS51233">
    <property type="entry name" value="VWFD"/>
    <property type="match status" value="1"/>
</dbReference>
<dbReference type="SMART" id="SM00832">
    <property type="entry name" value="C8"/>
    <property type="match status" value="1"/>
</dbReference>
<keyword evidence="1" id="KW-1015">Disulfide bond</keyword>
<protein>
    <submittedName>
        <fullName evidence="4">IgGFc-binding protein</fullName>
    </submittedName>
</protein>
<feature type="domain" description="VWFD" evidence="3">
    <location>
        <begin position="1"/>
        <end position="81"/>
    </location>
</feature>
<dbReference type="OrthoDB" id="5945029at2759"/>
<dbReference type="InterPro" id="IPR014853">
    <property type="entry name" value="VWF/SSPO/ZAN-like_Cys-rich_dom"/>
</dbReference>